<dbReference type="EMBL" id="FXUG01000006">
    <property type="protein sequence ID" value="SMP58630.1"/>
    <property type="molecule type" value="Genomic_DNA"/>
</dbReference>
<organism evidence="8 9">
    <name type="scientific">Neorhodopirellula lusitana</name>
    <dbReference type="NCBI Taxonomy" id="445327"/>
    <lineage>
        <taxon>Bacteria</taxon>
        <taxon>Pseudomonadati</taxon>
        <taxon>Planctomycetota</taxon>
        <taxon>Planctomycetia</taxon>
        <taxon>Pirellulales</taxon>
        <taxon>Pirellulaceae</taxon>
        <taxon>Neorhodopirellula</taxon>
    </lineage>
</organism>
<keyword evidence="5 6" id="KW-0472">Membrane</keyword>
<evidence type="ECO:0000256" key="6">
    <source>
        <dbReference type="SAM" id="Phobius"/>
    </source>
</evidence>
<dbReference type="Proteomes" id="UP001158067">
    <property type="component" value="Unassembled WGS sequence"/>
</dbReference>
<reference evidence="8 9" key="1">
    <citation type="submission" date="2017-05" db="EMBL/GenBank/DDBJ databases">
        <authorList>
            <person name="Varghese N."/>
            <person name="Submissions S."/>
        </authorList>
    </citation>
    <scope>NUCLEOTIDE SEQUENCE [LARGE SCALE GENOMIC DNA]</scope>
    <source>
        <strain evidence="8 9">DSM 25457</strain>
    </source>
</reference>
<sequence length="318" mass="34234">MASSGRSLVSGLAGLDDPELGQLGRATGVVRARLERGEPASQAIASLSETYQTPIRIAMEVMAATGSTAPVYETIRLIRQRSEERRQFGFSAINPILNVIVAATVLFFIMPWIMVSISEAELIKSAFAPSVTEICEMFAMNFAIASLASVLAIGLFTAAVVWALSRTTGANDPLGAYAVFCRWLAMQSQFECGVETGRAIESAAEAVSPAFASSWAAAVRNIQGGSQTAAAIAMPAETPERLQQCVVDLVASRRDRELISRDLKGLGDLYLQTSQHRRAWWVDSLPRWIGAFVVIVVIMMLLQAIIAPLLDIVGEVAQ</sequence>
<evidence type="ECO:0000256" key="2">
    <source>
        <dbReference type="ARBA" id="ARBA00022475"/>
    </source>
</evidence>
<dbReference type="InterPro" id="IPR018076">
    <property type="entry name" value="T2SS_GspF_dom"/>
</dbReference>
<feature type="domain" description="Type II secretion system protein GspF" evidence="7">
    <location>
        <begin position="190"/>
        <end position="305"/>
    </location>
</feature>
<proteinExistence type="predicted"/>
<evidence type="ECO:0000256" key="5">
    <source>
        <dbReference type="ARBA" id="ARBA00023136"/>
    </source>
</evidence>
<keyword evidence="3 6" id="KW-0812">Transmembrane</keyword>
<accession>A0ABY1Q510</accession>
<dbReference type="Pfam" id="PF00482">
    <property type="entry name" value="T2SSF"/>
    <property type="match status" value="2"/>
</dbReference>
<feature type="transmembrane region" description="Helical" evidence="6">
    <location>
        <begin position="95"/>
        <end position="117"/>
    </location>
</feature>
<keyword evidence="9" id="KW-1185">Reference proteome</keyword>
<comment type="subcellular location">
    <subcellularLocation>
        <location evidence="1">Cell membrane</location>
        <topology evidence="1">Multi-pass membrane protein</topology>
    </subcellularLocation>
</comment>
<evidence type="ECO:0000256" key="1">
    <source>
        <dbReference type="ARBA" id="ARBA00004651"/>
    </source>
</evidence>
<evidence type="ECO:0000313" key="8">
    <source>
        <dbReference type="EMBL" id="SMP58630.1"/>
    </source>
</evidence>
<feature type="transmembrane region" description="Helical" evidence="6">
    <location>
        <begin position="137"/>
        <end position="164"/>
    </location>
</feature>
<evidence type="ECO:0000256" key="4">
    <source>
        <dbReference type="ARBA" id="ARBA00022989"/>
    </source>
</evidence>
<feature type="domain" description="Type II secretion system protein GspF" evidence="7">
    <location>
        <begin position="1"/>
        <end position="114"/>
    </location>
</feature>
<keyword evidence="4 6" id="KW-1133">Transmembrane helix</keyword>
<evidence type="ECO:0000313" key="9">
    <source>
        <dbReference type="Proteomes" id="UP001158067"/>
    </source>
</evidence>
<protein>
    <submittedName>
        <fullName evidence="8">Type II secretory pathway, component PulF</fullName>
    </submittedName>
</protein>
<evidence type="ECO:0000259" key="7">
    <source>
        <dbReference type="Pfam" id="PF00482"/>
    </source>
</evidence>
<evidence type="ECO:0000256" key="3">
    <source>
        <dbReference type="ARBA" id="ARBA00022692"/>
    </source>
</evidence>
<name>A0ABY1Q510_9BACT</name>
<gene>
    <name evidence="8" type="ORF">SAMN06265222_10682</name>
</gene>
<feature type="transmembrane region" description="Helical" evidence="6">
    <location>
        <begin position="288"/>
        <end position="310"/>
    </location>
</feature>
<comment type="caution">
    <text evidence="8">The sequence shown here is derived from an EMBL/GenBank/DDBJ whole genome shotgun (WGS) entry which is preliminary data.</text>
</comment>
<keyword evidence="2" id="KW-1003">Cell membrane</keyword>